<dbReference type="InterPro" id="IPR000524">
    <property type="entry name" value="Tscrpt_reg_HTH_GntR"/>
</dbReference>
<evidence type="ECO:0000259" key="4">
    <source>
        <dbReference type="PROSITE" id="PS50949"/>
    </source>
</evidence>
<evidence type="ECO:0000256" key="1">
    <source>
        <dbReference type="ARBA" id="ARBA00023015"/>
    </source>
</evidence>
<evidence type="ECO:0000256" key="3">
    <source>
        <dbReference type="ARBA" id="ARBA00023163"/>
    </source>
</evidence>
<dbReference type="EMBL" id="OY726397">
    <property type="protein sequence ID" value="CAJ1500244.1"/>
    <property type="molecule type" value="Genomic_DNA"/>
</dbReference>
<dbReference type="InterPro" id="IPR028978">
    <property type="entry name" value="Chorismate_lyase_/UTRA_dom_sf"/>
</dbReference>
<dbReference type="Gene3D" id="3.40.1410.10">
    <property type="entry name" value="Chorismate lyase-like"/>
    <property type="match status" value="1"/>
</dbReference>
<dbReference type="Pfam" id="PF00392">
    <property type="entry name" value="GntR"/>
    <property type="match status" value="1"/>
</dbReference>
<protein>
    <submittedName>
        <fullName evidence="5">GntR family transcriptional regulator</fullName>
    </submittedName>
</protein>
<dbReference type="CDD" id="cd07377">
    <property type="entry name" value="WHTH_GntR"/>
    <property type="match status" value="1"/>
</dbReference>
<name>A0ABM9LJR2_9MYCO</name>
<dbReference type="SUPFAM" id="SSF64288">
    <property type="entry name" value="Chorismate lyase-like"/>
    <property type="match status" value="1"/>
</dbReference>
<dbReference type="InterPro" id="IPR036388">
    <property type="entry name" value="WH-like_DNA-bd_sf"/>
</dbReference>
<sequence>MSTTLQIDLDRSSPVPLYFQVAQVFEKAIIDGVLKPGDRFENELALADRLNLSRPTTRRAIQELVDKGLLVRKRGVGTQVVQTAVHRPVELTSLFDDLARAGQDPTTRVLDYSVGPVAEVIAQQLNLAADAELVTIRRLRFSGGQPLAVMTNYLPIGLAPAREELERSGLYQALRARGVHIRLARQRIGARSADREEARLLDEKLKAPLLVMERTAFDDSGRAVEYGNHVYRASRYFFDTTLVDR</sequence>
<keyword evidence="1" id="KW-0805">Transcription regulation</keyword>
<dbReference type="InterPro" id="IPR036390">
    <property type="entry name" value="WH_DNA-bd_sf"/>
</dbReference>
<dbReference type="PANTHER" id="PTHR44846">
    <property type="entry name" value="MANNOSYL-D-GLYCERATE TRANSPORT/METABOLISM SYSTEM REPRESSOR MNGR-RELATED"/>
    <property type="match status" value="1"/>
</dbReference>
<proteinExistence type="predicted"/>
<accession>A0ABM9LJR2</accession>
<dbReference type="InterPro" id="IPR050679">
    <property type="entry name" value="Bact_HTH_transcr_reg"/>
</dbReference>
<dbReference type="Gene3D" id="1.10.10.10">
    <property type="entry name" value="Winged helix-like DNA-binding domain superfamily/Winged helix DNA-binding domain"/>
    <property type="match status" value="1"/>
</dbReference>
<keyword evidence="2" id="KW-0238">DNA-binding</keyword>
<dbReference type="SMART" id="SM00345">
    <property type="entry name" value="HTH_GNTR"/>
    <property type="match status" value="1"/>
</dbReference>
<dbReference type="SMART" id="SM00866">
    <property type="entry name" value="UTRA"/>
    <property type="match status" value="1"/>
</dbReference>
<evidence type="ECO:0000313" key="5">
    <source>
        <dbReference type="EMBL" id="CAJ1500244.1"/>
    </source>
</evidence>
<evidence type="ECO:0000313" key="6">
    <source>
        <dbReference type="Proteomes" id="UP001190465"/>
    </source>
</evidence>
<dbReference type="PANTHER" id="PTHR44846:SF17">
    <property type="entry name" value="GNTR-FAMILY TRANSCRIPTIONAL REGULATOR"/>
    <property type="match status" value="1"/>
</dbReference>
<dbReference type="InterPro" id="IPR011663">
    <property type="entry name" value="UTRA"/>
</dbReference>
<gene>
    <name evidence="5" type="ORF">MU0053_001622</name>
</gene>
<keyword evidence="6" id="KW-1185">Reference proteome</keyword>
<dbReference type="PROSITE" id="PS50949">
    <property type="entry name" value="HTH_GNTR"/>
    <property type="match status" value="1"/>
</dbReference>
<reference evidence="5 6" key="1">
    <citation type="submission" date="2023-08" db="EMBL/GenBank/DDBJ databases">
        <authorList>
            <person name="Folkvardsen B D."/>
            <person name="Norman A."/>
        </authorList>
    </citation>
    <scope>NUCLEOTIDE SEQUENCE [LARGE SCALE GENOMIC DNA]</scope>
    <source>
        <strain evidence="5 6">Mu0053</strain>
    </source>
</reference>
<feature type="domain" description="HTH gntR-type" evidence="4">
    <location>
        <begin position="15"/>
        <end position="83"/>
    </location>
</feature>
<dbReference type="Proteomes" id="UP001190465">
    <property type="component" value="Chromosome"/>
</dbReference>
<dbReference type="Pfam" id="PF07702">
    <property type="entry name" value="UTRA"/>
    <property type="match status" value="1"/>
</dbReference>
<keyword evidence="3" id="KW-0804">Transcription</keyword>
<dbReference type="SUPFAM" id="SSF46785">
    <property type="entry name" value="Winged helix' DNA-binding domain"/>
    <property type="match status" value="1"/>
</dbReference>
<organism evidence="5 6">
    <name type="scientific">[Mycobacterium] burgundiense</name>
    <dbReference type="NCBI Taxonomy" id="3064286"/>
    <lineage>
        <taxon>Bacteria</taxon>
        <taxon>Bacillati</taxon>
        <taxon>Actinomycetota</taxon>
        <taxon>Actinomycetes</taxon>
        <taxon>Mycobacteriales</taxon>
        <taxon>Mycobacteriaceae</taxon>
        <taxon>Mycolicibacterium</taxon>
    </lineage>
</organism>
<evidence type="ECO:0000256" key="2">
    <source>
        <dbReference type="ARBA" id="ARBA00023125"/>
    </source>
</evidence>